<dbReference type="HAMAP" id="MF_00003">
    <property type="entry name" value="RbfA"/>
    <property type="match status" value="1"/>
</dbReference>
<comment type="subunit">
    <text evidence="2">Monomer. Binds 30S ribosomal subunits, but not 50S ribosomal subunits or 70S ribosomes.</text>
</comment>
<organism evidence="3 4">
    <name type="scientific">Candidatus Merdimorpha stercoravium</name>
    <dbReference type="NCBI Taxonomy" id="2840863"/>
    <lineage>
        <taxon>Bacteria</taxon>
        <taxon>Pseudomonadati</taxon>
        <taxon>Bacteroidota</taxon>
        <taxon>Flavobacteriia</taxon>
        <taxon>Flavobacteriales</taxon>
        <taxon>Candidatus Merdimorpha</taxon>
    </lineage>
</organism>
<keyword evidence="2" id="KW-0963">Cytoplasm</keyword>
<dbReference type="AlphaFoldDB" id="A0A9D1KT61"/>
<gene>
    <name evidence="2 3" type="primary">rbfA</name>
    <name evidence="3" type="ORF">IAC44_02160</name>
</gene>
<comment type="function">
    <text evidence="2">One of several proteins that assist in the late maturation steps of the functional core of the 30S ribosomal subunit. Associates with free 30S ribosomal subunits (but not with 30S subunits that are part of 70S ribosomes or polysomes). Required for efficient processing of 16S rRNA. May interact with the 5'-terminal helix region of 16S rRNA.</text>
</comment>
<evidence type="ECO:0000313" key="4">
    <source>
        <dbReference type="Proteomes" id="UP000824161"/>
    </source>
</evidence>
<dbReference type="InterPro" id="IPR000238">
    <property type="entry name" value="RbfA"/>
</dbReference>
<dbReference type="Gene3D" id="3.30.300.20">
    <property type="match status" value="1"/>
</dbReference>
<dbReference type="GO" id="GO:0030490">
    <property type="term" value="P:maturation of SSU-rRNA"/>
    <property type="evidence" value="ECO:0007669"/>
    <property type="project" value="UniProtKB-UniRule"/>
</dbReference>
<evidence type="ECO:0000313" key="3">
    <source>
        <dbReference type="EMBL" id="HIT97623.1"/>
    </source>
</evidence>
<reference evidence="3" key="1">
    <citation type="submission" date="2020-10" db="EMBL/GenBank/DDBJ databases">
        <authorList>
            <person name="Gilroy R."/>
        </authorList>
    </citation>
    <scope>NUCLEOTIDE SEQUENCE</scope>
    <source>
        <strain evidence="3">1383</strain>
    </source>
</reference>
<dbReference type="GO" id="GO:0005829">
    <property type="term" value="C:cytosol"/>
    <property type="evidence" value="ECO:0007669"/>
    <property type="project" value="TreeGrafter"/>
</dbReference>
<proteinExistence type="inferred from homology"/>
<name>A0A9D1KT61_9FLAO</name>
<comment type="caution">
    <text evidence="3">The sequence shown here is derived from an EMBL/GenBank/DDBJ whole genome shotgun (WGS) entry which is preliminary data.</text>
</comment>
<dbReference type="SUPFAM" id="SSF89919">
    <property type="entry name" value="Ribosome-binding factor A, RbfA"/>
    <property type="match status" value="1"/>
</dbReference>
<reference evidence="3" key="2">
    <citation type="journal article" date="2021" name="PeerJ">
        <title>Extensive microbial diversity within the chicken gut microbiome revealed by metagenomics and culture.</title>
        <authorList>
            <person name="Gilroy R."/>
            <person name="Ravi A."/>
            <person name="Getino M."/>
            <person name="Pursley I."/>
            <person name="Horton D.L."/>
            <person name="Alikhan N.F."/>
            <person name="Baker D."/>
            <person name="Gharbi K."/>
            <person name="Hall N."/>
            <person name="Watson M."/>
            <person name="Adriaenssens E.M."/>
            <person name="Foster-Nyarko E."/>
            <person name="Jarju S."/>
            <person name="Secka A."/>
            <person name="Antonio M."/>
            <person name="Oren A."/>
            <person name="Chaudhuri R.R."/>
            <person name="La Ragione R."/>
            <person name="Hildebrand F."/>
            <person name="Pallen M.J."/>
        </authorList>
    </citation>
    <scope>NUCLEOTIDE SEQUENCE</scope>
    <source>
        <strain evidence="3">1383</strain>
    </source>
</reference>
<dbReference type="GO" id="GO:0043024">
    <property type="term" value="F:ribosomal small subunit binding"/>
    <property type="evidence" value="ECO:0007669"/>
    <property type="project" value="TreeGrafter"/>
</dbReference>
<keyword evidence="1 2" id="KW-0690">Ribosome biogenesis</keyword>
<dbReference type="Proteomes" id="UP000824161">
    <property type="component" value="Unassembled WGS sequence"/>
</dbReference>
<comment type="similarity">
    <text evidence="2">Belongs to the RbfA family.</text>
</comment>
<dbReference type="NCBIfam" id="TIGR00082">
    <property type="entry name" value="rbfA"/>
    <property type="match status" value="1"/>
</dbReference>
<dbReference type="InterPro" id="IPR023799">
    <property type="entry name" value="RbfA_dom_sf"/>
</dbReference>
<dbReference type="PANTHER" id="PTHR33515:SF1">
    <property type="entry name" value="RIBOSOME-BINDING FACTOR A, CHLOROPLASTIC-RELATED"/>
    <property type="match status" value="1"/>
</dbReference>
<dbReference type="Pfam" id="PF02033">
    <property type="entry name" value="RBFA"/>
    <property type="match status" value="1"/>
</dbReference>
<evidence type="ECO:0000256" key="1">
    <source>
        <dbReference type="ARBA" id="ARBA00022517"/>
    </source>
</evidence>
<sequence>MDSVRLKKIESLLTEELSDILRRWAKENKPGILVSVTRVAVTSDLSLARVRVSLFPVKDKAGLLAELREQMPRFRGELGNRIRHQVRKIPELEFFDDDSLDYIEAIDRELRGEGENPIRK</sequence>
<dbReference type="PANTHER" id="PTHR33515">
    <property type="entry name" value="RIBOSOME-BINDING FACTOR A, CHLOROPLASTIC-RELATED"/>
    <property type="match status" value="1"/>
</dbReference>
<dbReference type="EMBL" id="DVLY01000051">
    <property type="protein sequence ID" value="HIT97623.1"/>
    <property type="molecule type" value="Genomic_DNA"/>
</dbReference>
<dbReference type="InterPro" id="IPR015946">
    <property type="entry name" value="KH_dom-like_a/b"/>
</dbReference>
<protein>
    <recommendedName>
        <fullName evidence="2">Ribosome-binding factor A</fullName>
    </recommendedName>
</protein>
<evidence type="ECO:0000256" key="2">
    <source>
        <dbReference type="HAMAP-Rule" id="MF_00003"/>
    </source>
</evidence>
<comment type="subcellular location">
    <subcellularLocation>
        <location evidence="2">Cytoplasm</location>
    </subcellularLocation>
</comment>
<accession>A0A9D1KT61</accession>